<reference evidence="1" key="1">
    <citation type="submission" date="2020-03" db="EMBL/GenBank/DDBJ databases">
        <title>The deep terrestrial virosphere.</title>
        <authorList>
            <person name="Holmfeldt K."/>
            <person name="Nilsson E."/>
            <person name="Simone D."/>
            <person name="Lopez-Fernandez M."/>
            <person name="Wu X."/>
            <person name="de Brujin I."/>
            <person name="Lundin D."/>
            <person name="Andersson A."/>
            <person name="Bertilsson S."/>
            <person name="Dopson M."/>
        </authorList>
    </citation>
    <scope>NUCLEOTIDE SEQUENCE</scope>
    <source>
        <strain evidence="2">MM415A00434</strain>
        <strain evidence="1">MM415B00370</strain>
    </source>
</reference>
<name>A0A6M3J7N0_9ZZZZ</name>
<dbReference type="EMBL" id="MT142483">
    <property type="protein sequence ID" value="QJA82274.1"/>
    <property type="molecule type" value="Genomic_DNA"/>
</dbReference>
<accession>A0A6M3J7N0</accession>
<protein>
    <submittedName>
        <fullName evidence="1">Uncharacterized protein</fullName>
    </submittedName>
</protein>
<evidence type="ECO:0000313" key="2">
    <source>
        <dbReference type="EMBL" id="QJA82274.1"/>
    </source>
</evidence>
<sequence>MSGYRVRSDITLANQEDADYLLANLKKVIGKELKVSQYGEVSSIDYHVCHHDELPPIPCETIEYINLKEEQESPVIDGDVFIAASNAPARDKAKADAVCNGKNDAALLYDVYLSMGRAGHLKVSKGAFYLEQDIPIVHSLEGFILSGQGRSTSFAVLPSSSPRYAFTVGAPGNFCYGSSFRDFSLSLGTPNANGIDLVCGDRISFSGIYSNYGGTVFRCRKDKTDTEVNAISWDNCHLIRYSEHGIHGVNTVTQSMVSNSTISSLYANKGIGVLLEGNPFAVKLQVVVFESNFTSVKMMGGYPKKIESCCFSDTNDNGQLHLHGGESVDSCWFMGSPVAMLAANNAKVRIENINWQSVGEILKLEGALHPKSYVDFLE</sequence>
<dbReference type="AlphaFoldDB" id="A0A6M3J7N0"/>
<dbReference type="InterPro" id="IPR011050">
    <property type="entry name" value="Pectin_lyase_fold/virulence"/>
</dbReference>
<proteinExistence type="predicted"/>
<dbReference type="SUPFAM" id="SSF51126">
    <property type="entry name" value="Pectin lyase-like"/>
    <property type="match status" value="1"/>
</dbReference>
<dbReference type="EMBL" id="MT141546">
    <property type="protein sequence ID" value="QJA65926.1"/>
    <property type="molecule type" value="Genomic_DNA"/>
</dbReference>
<evidence type="ECO:0000313" key="1">
    <source>
        <dbReference type="EMBL" id="QJA65926.1"/>
    </source>
</evidence>
<organism evidence="1">
    <name type="scientific">viral metagenome</name>
    <dbReference type="NCBI Taxonomy" id="1070528"/>
    <lineage>
        <taxon>unclassified sequences</taxon>
        <taxon>metagenomes</taxon>
        <taxon>organismal metagenomes</taxon>
    </lineage>
</organism>
<gene>
    <name evidence="2" type="ORF">MM415A00434_0049</name>
    <name evidence="1" type="ORF">MM415B00370_0044</name>
</gene>